<dbReference type="OrthoDB" id="9803333at2"/>
<dbReference type="InterPro" id="IPR002347">
    <property type="entry name" value="SDR_fam"/>
</dbReference>
<dbReference type="EMBL" id="MSIF01000011">
    <property type="protein sequence ID" value="OLF08690.1"/>
    <property type="molecule type" value="Genomic_DNA"/>
</dbReference>
<dbReference type="CDD" id="cd05233">
    <property type="entry name" value="SDR_c"/>
    <property type="match status" value="1"/>
</dbReference>
<dbReference type="PANTHER" id="PTHR48107">
    <property type="entry name" value="NADPH-DEPENDENT ALDEHYDE REDUCTASE-LIKE PROTEIN, CHLOROPLASTIC-RELATED"/>
    <property type="match status" value="1"/>
</dbReference>
<dbReference type="InterPro" id="IPR036291">
    <property type="entry name" value="NAD(P)-bd_dom_sf"/>
</dbReference>
<gene>
    <name evidence="3" type="ORF">BLA60_21980</name>
</gene>
<dbReference type="InterPro" id="IPR020904">
    <property type="entry name" value="Sc_DH/Rdtase_CS"/>
</dbReference>
<proteinExistence type="inferred from homology"/>
<evidence type="ECO:0000313" key="3">
    <source>
        <dbReference type="EMBL" id="OLF08690.1"/>
    </source>
</evidence>
<comment type="similarity">
    <text evidence="1">Belongs to the short-chain dehydrogenases/reductases (SDR) family.</text>
</comment>
<dbReference type="PRINTS" id="PR00081">
    <property type="entry name" value="GDHRDH"/>
</dbReference>
<evidence type="ECO:0000313" key="4">
    <source>
        <dbReference type="Proteomes" id="UP000185696"/>
    </source>
</evidence>
<evidence type="ECO:0000256" key="1">
    <source>
        <dbReference type="ARBA" id="ARBA00006484"/>
    </source>
</evidence>
<organism evidence="3 4">
    <name type="scientific">Actinophytocola xinjiangensis</name>
    <dbReference type="NCBI Taxonomy" id="485602"/>
    <lineage>
        <taxon>Bacteria</taxon>
        <taxon>Bacillati</taxon>
        <taxon>Actinomycetota</taxon>
        <taxon>Actinomycetes</taxon>
        <taxon>Pseudonocardiales</taxon>
        <taxon>Pseudonocardiaceae</taxon>
    </lineage>
</organism>
<keyword evidence="4" id="KW-1185">Reference proteome</keyword>
<dbReference type="Proteomes" id="UP000185696">
    <property type="component" value="Unassembled WGS sequence"/>
</dbReference>
<comment type="caution">
    <text evidence="3">The sequence shown here is derived from an EMBL/GenBank/DDBJ whole genome shotgun (WGS) entry which is preliminary data.</text>
</comment>
<dbReference type="PANTHER" id="PTHR48107:SF7">
    <property type="entry name" value="RE15974P"/>
    <property type="match status" value="1"/>
</dbReference>
<name>A0A7Z0WJB8_9PSEU</name>
<evidence type="ECO:0000256" key="2">
    <source>
        <dbReference type="ARBA" id="ARBA00023002"/>
    </source>
</evidence>
<sequence length="267" mass="28052">MTEELRRDPLPLRGRVALVTGTSRRIGIGYATARRLAAYGASVFVHHFHPHDADQPWGADPGGPSAVLDGVREALADPDASVRDLSLDLSSPTAPQVLVDAVVEAFGRLDVLVCNQARSGDDGPLSSMDADRLDGHWAVNARASILLAKAFGALGRPGRIVFLTSGQNIGPMPGEVAYAASKGALAAITATLSDELAAGGVTVNAVNPGPIDTGYAAPDFREVVARRFPSGDWGKPDDPARLIAWLATDEARWITGQVIDSEGGFRR</sequence>
<accession>A0A7Z0WJB8</accession>
<dbReference type="NCBIfam" id="NF009389">
    <property type="entry name" value="PRK12748.1"/>
    <property type="match status" value="1"/>
</dbReference>
<dbReference type="GO" id="GO:0016614">
    <property type="term" value="F:oxidoreductase activity, acting on CH-OH group of donors"/>
    <property type="evidence" value="ECO:0007669"/>
    <property type="project" value="UniProtKB-ARBA"/>
</dbReference>
<dbReference type="Gene3D" id="3.40.50.720">
    <property type="entry name" value="NAD(P)-binding Rossmann-like Domain"/>
    <property type="match status" value="1"/>
</dbReference>
<dbReference type="PROSITE" id="PS00061">
    <property type="entry name" value="ADH_SHORT"/>
    <property type="match status" value="1"/>
</dbReference>
<dbReference type="RefSeq" id="WP_075134845.1">
    <property type="nucleotide sequence ID" value="NZ_MSIF01000011.1"/>
</dbReference>
<keyword evidence="2" id="KW-0560">Oxidoreductase</keyword>
<dbReference type="Pfam" id="PF13561">
    <property type="entry name" value="adh_short_C2"/>
    <property type="match status" value="1"/>
</dbReference>
<dbReference type="SUPFAM" id="SSF51735">
    <property type="entry name" value="NAD(P)-binding Rossmann-fold domains"/>
    <property type="match status" value="1"/>
</dbReference>
<dbReference type="AlphaFoldDB" id="A0A7Z0WJB8"/>
<protein>
    <submittedName>
        <fullName evidence="3">3-ketoacyl-ACP reductase</fullName>
    </submittedName>
</protein>
<reference evidence="3 4" key="1">
    <citation type="submission" date="2016-12" db="EMBL/GenBank/DDBJ databases">
        <title>The draft genome sequence of Actinophytocola xinjiangensis.</title>
        <authorList>
            <person name="Wang W."/>
            <person name="Yuan L."/>
        </authorList>
    </citation>
    <scope>NUCLEOTIDE SEQUENCE [LARGE SCALE GENOMIC DNA]</scope>
    <source>
        <strain evidence="3 4">CGMCC 4.4663</strain>
    </source>
</reference>